<evidence type="ECO:0000313" key="4">
    <source>
        <dbReference type="EMBL" id="GFQ05384.1"/>
    </source>
</evidence>
<dbReference type="Gene3D" id="3.40.50.300">
    <property type="entry name" value="P-loop containing nucleotide triphosphate hydrolases"/>
    <property type="match status" value="1"/>
</dbReference>
<dbReference type="PANTHER" id="PTHR10903:SF184">
    <property type="entry name" value="GTP-BINDING PROTEIN A"/>
    <property type="match status" value="1"/>
</dbReference>
<dbReference type="InterPro" id="IPR006703">
    <property type="entry name" value="G_AIG1"/>
</dbReference>
<organism evidence="4 5">
    <name type="scientific">Phtheirospermum japonicum</name>
    <dbReference type="NCBI Taxonomy" id="374723"/>
    <lineage>
        <taxon>Eukaryota</taxon>
        <taxon>Viridiplantae</taxon>
        <taxon>Streptophyta</taxon>
        <taxon>Embryophyta</taxon>
        <taxon>Tracheophyta</taxon>
        <taxon>Spermatophyta</taxon>
        <taxon>Magnoliopsida</taxon>
        <taxon>eudicotyledons</taxon>
        <taxon>Gunneridae</taxon>
        <taxon>Pentapetalae</taxon>
        <taxon>asterids</taxon>
        <taxon>lamiids</taxon>
        <taxon>Lamiales</taxon>
        <taxon>Orobanchaceae</taxon>
        <taxon>Orobanchaceae incertae sedis</taxon>
        <taxon>Phtheirospermum</taxon>
    </lineage>
</organism>
<gene>
    <name evidence="4" type="ORF">PHJA_002682500</name>
</gene>
<keyword evidence="5" id="KW-1185">Reference proteome</keyword>
<keyword evidence="1" id="KW-0547">Nucleotide-binding</keyword>
<dbReference type="InterPro" id="IPR045058">
    <property type="entry name" value="GIMA/IAN/Toc"/>
</dbReference>
<name>A0A830DB91_9LAMI</name>
<evidence type="ECO:0000256" key="1">
    <source>
        <dbReference type="ARBA" id="ARBA00022741"/>
    </source>
</evidence>
<reference evidence="4" key="1">
    <citation type="submission" date="2020-07" db="EMBL/GenBank/DDBJ databases">
        <title>Ethylene signaling mediates host invasion by parasitic plants.</title>
        <authorList>
            <person name="Yoshida S."/>
        </authorList>
    </citation>
    <scope>NUCLEOTIDE SEQUENCE</scope>
    <source>
        <strain evidence="4">Okayama</strain>
    </source>
</reference>
<sequence length="172" mass="19927">MAKDGIHVVLVVLSTRCRFSREEEDAIEGLRKFFGRKISDYMIVVFTGGNDLAAQDETLDDYLGCECPKPLEENLKMCENICVLFDNRTNDASKKSQQLKHHLSLVDVVKRNGRKPYTTELFVQMETTTTFKQDISEFKEQLNKTYEAQLNKITEMVRSFIFVDSKSFFEDN</sequence>
<dbReference type="PROSITE" id="PS51720">
    <property type="entry name" value="G_AIG1"/>
    <property type="match status" value="1"/>
</dbReference>
<dbReference type="PANTHER" id="PTHR10903">
    <property type="entry name" value="GTPASE, IMAP FAMILY MEMBER-RELATED"/>
    <property type="match status" value="1"/>
</dbReference>
<feature type="domain" description="AIG1-type G" evidence="3">
    <location>
        <begin position="1"/>
        <end position="126"/>
    </location>
</feature>
<dbReference type="EMBL" id="BMAC01001056">
    <property type="protein sequence ID" value="GFQ05384.1"/>
    <property type="molecule type" value="Genomic_DNA"/>
</dbReference>
<dbReference type="OrthoDB" id="8954335at2759"/>
<keyword evidence="2" id="KW-0342">GTP-binding</keyword>
<protein>
    <recommendedName>
        <fullName evidence="3">AIG1-type G domain-containing protein</fullName>
    </recommendedName>
</protein>
<dbReference type="GO" id="GO:0005525">
    <property type="term" value="F:GTP binding"/>
    <property type="evidence" value="ECO:0007669"/>
    <property type="project" value="UniProtKB-KW"/>
</dbReference>
<evidence type="ECO:0000259" key="3">
    <source>
        <dbReference type="PROSITE" id="PS51720"/>
    </source>
</evidence>
<dbReference type="Proteomes" id="UP000653305">
    <property type="component" value="Unassembled WGS sequence"/>
</dbReference>
<comment type="caution">
    <text evidence="4">The sequence shown here is derived from an EMBL/GenBank/DDBJ whole genome shotgun (WGS) entry which is preliminary data.</text>
</comment>
<accession>A0A830DB91</accession>
<dbReference type="InterPro" id="IPR027417">
    <property type="entry name" value="P-loop_NTPase"/>
</dbReference>
<evidence type="ECO:0000256" key="2">
    <source>
        <dbReference type="ARBA" id="ARBA00023134"/>
    </source>
</evidence>
<evidence type="ECO:0000313" key="5">
    <source>
        <dbReference type="Proteomes" id="UP000653305"/>
    </source>
</evidence>
<proteinExistence type="predicted"/>
<dbReference type="AlphaFoldDB" id="A0A830DB91"/>
<dbReference type="Pfam" id="PF04548">
    <property type="entry name" value="AIG1"/>
    <property type="match status" value="1"/>
</dbReference>